<dbReference type="Pfam" id="PF00640">
    <property type="entry name" value="PID"/>
    <property type="match status" value="1"/>
</dbReference>
<dbReference type="Proteomes" id="UP000549394">
    <property type="component" value="Unassembled WGS sequence"/>
</dbReference>
<evidence type="ECO:0000313" key="2">
    <source>
        <dbReference type="EMBL" id="CAD5122518.1"/>
    </source>
</evidence>
<gene>
    <name evidence="2" type="ORF">DGYR_LOCUS10319</name>
</gene>
<comment type="caution">
    <text evidence="2">The sequence shown here is derived from an EMBL/GenBank/DDBJ whole genome shotgun (WGS) entry which is preliminary data.</text>
</comment>
<keyword evidence="3" id="KW-1185">Reference proteome</keyword>
<protein>
    <recommendedName>
        <fullName evidence="1">PID domain-containing protein</fullName>
    </recommendedName>
</protein>
<dbReference type="OrthoDB" id="9994289at2759"/>
<dbReference type="InterPro" id="IPR011993">
    <property type="entry name" value="PH-like_dom_sf"/>
</dbReference>
<evidence type="ECO:0000313" key="3">
    <source>
        <dbReference type="Proteomes" id="UP000549394"/>
    </source>
</evidence>
<dbReference type="AlphaFoldDB" id="A0A7I8W4D1"/>
<proteinExistence type="predicted"/>
<reference evidence="2 3" key="1">
    <citation type="submission" date="2020-08" db="EMBL/GenBank/DDBJ databases">
        <authorList>
            <person name="Hejnol A."/>
        </authorList>
    </citation>
    <scope>NUCLEOTIDE SEQUENCE [LARGE SCALE GENOMIC DNA]</scope>
</reference>
<dbReference type="EMBL" id="CAJFCJ010000017">
    <property type="protein sequence ID" value="CAD5122518.1"/>
    <property type="molecule type" value="Genomic_DNA"/>
</dbReference>
<feature type="domain" description="PID" evidence="1">
    <location>
        <begin position="24"/>
        <end position="148"/>
    </location>
</feature>
<dbReference type="SUPFAM" id="SSF50729">
    <property type="entry name" value="PH domain-like"/>
    <property type="match status" value="1"/>
</dbReference>
<organism evidence="2 3">
    <name type="scientific">Dimorphilus gyrociliatus</name>
    <dbReference type="NCBI Taxonomy" id="2664684"/>
    <lineage>
        <taxon>Eukaryota</taxon>
        <taxon>Metazoa</taxon>
        <taxon>Spiralia</taxon>
        <taxon>Lophotrochozoa</taxon>
        <taxon>Annelida</taxon>
        <taxon>Polychaeta</taxon>
        <taxon>Polychaeta incertae sedis</taxon>
        <taxon>Dinophilidae</taxon>
        <taxon>Dimorphilus</taxon>
    </lineage>
</organism>
<dbReference type="PROSITE" id="PS01179">
    <property type="entry name" value="PID"/>
    <property type="match status" value="1"/>
</dbReference>
<dbReference type="InterPro" id="IPR006020">
    <property type="entry name" value="PTB/PI_dom"/>
</dbReference>
<dbReference type="Gene3D" id="2.30.29.30">
    <property type="entry name" value="Pleckstrin-homology domain (PH domain)/Phosphotyrosine-binding domain (PTB)"/>
    <property type="match status" value="1"/>
</dbReference>
<name>A0A7I8W4D1_9ANNE</name>
<sequence>MNFFKKPKSINKDNDEEIKLPSTFIVSYLGYKEVYGHQRMKQCVSELFNAYDRRKSVTIVLNLTLEDMTVSLHHSSPIKEIDDTLKEPIPIQFISYVSQDYDHQNVFSCLVVRELSYTKKKVECHSFLCDSEVEAIRLGKTFRKVFELFVSSVKGEFQFKVDLQEEVNKQNGKSDTKSKHEEADA</sequence>
<accession>A0A7I8W4D1</accession>
<evidence type="ECO:0000259" key="1">
    <source>
        <dbReference type="PROSITE" id="PS01179"/>
    </source>
</evidence>